<evidence type="ECO:0000259" key="10">
    <source>
        <dbReference type="PROSITE" id="PS50157"/>
    </source>
</evidence>
<dbReference type="Ensembl" id="ENSEBUT00000018223.1">
    <property type="protein sequence ID" value="ENSEBUP00000017647.1"/>
    <property type="gene ID" value="ENSEBUG00000011027.1"/>
</dbReference>
<dbReference type="PROSITE" id="PS50157">
    <property type="entry name" value="ZINC_FINGER_C2H2_2"/>
    <property type="match status" value="1"/>
</dbReference>
<evidence type="ECO:0000256" key="1">
    <source>
        <dbReference type="ARBA" id="ARBA00004123"/>
    </source>
</evidence>
<evidence type="ECO:0000313" key="12">
    <source>
        <dbReference type="Proteomes" id="UP000694388"/>
    </source>
</evidence>
<dbReference type="Ensembl" id="ENSEBUT00000011836.1">
    <property type="protein sequence ID" value="ENSEBUP00000011270.1"/>
    <property type="gene ID" value="ENSEBUG00000007239.1"/>
</dbReference>
<dbReference type="InterPro" id="IPR036236">
    <property type="entry name" value="Znf_C2H2_sf"/>
</dbReference>
<comment type="subcellular location">
    <subcellularLocation>
        <location evidence="1">Nucleus</location>
    </subcellularLocation>
</comment>
<keyword evidence="4" id="KW-0677">Repeat</keyword>
<sequence>MEGVQVSTADNYKNASQAEGGENRGRFRLRPYACRVPGCPKRYTDPSSLRKHVRSAHRPPAPTALSQTSIERRSSASTVEAGEGFKNLLSASPLVRFSEWDEGKRRRDAAAKAGGGGQLSAFFSNRRLSGLESMLPPRTSWYPSDGDAHLPEHPRFEPVGSIRVESCSRTGRQLDNFNMGFAPGQWLQNDYPGLSRVSNTASDYITGSNSTANVAVSSFDKCISSQFASCSGTAQFDYSNPLHSMSSSHHNFICTASPLTTKDSGSYISNDFCTSQTEPTTFSLNECVRWNETFHNELALTGTEMQSNGIFSIGARNGICCCDAPIDLEFLQQELLFSQDLCGWPTAGTDYQANPEFACKCCTNQDANTTSYLSCDNFMAWTTPLENESSNVAPDNSTTCYSLSQISTLCNSNNTLQPLEKGQEECLLKMHDGVGDELSLSQTAFNLQESSPAYISTHSLSGPCISGLSKGYGSSQIALSHIVSPLDVSISTNTQLPAGEVKDDAARLENKACGEICKGQLTFSDLSHVFE</sequence>
<comment type="similarity">
    <text evidence="2">Belongs to the GLI C2H2-type zinc-finger protein family.</text>
</comment>
<evidence type="ECO:0000256" key="9">
    <source>
        <dbReference type="SAM" id="MobiDB-lite"/>
    </source>
</evidence>
<name>A0A8C4QMI0_EPTBU</name>
<evidence type="ECO:0000256" key="4">
    <source>
        <dbReference type="ARBA" id="ARBA00022737"/>
    </source>
</evidence>
<dbReference type="InterPro" id="IPR043359">
    <property type="entry name" value="GLI-like"/>
</dbReference>
<evidence type="ECO:0000256" key="6">
    <source>
        <dbReference type="ARBA" id="ARBA00022833"/>
    </source>
</evidence>
<dbReference type="SUPFAM" id="SSF57667">
    <property type="entry name" value="beta-beta-alpha zinc fingers"/>
    <property type="match status" value="1"/>
</dbReference>
<dbReference type="GeneTree" id="ENSGT00930000153038"/>
<accession>A0A8C4QMI0</accession>
<organism evidence="11 12">
    <name type="scientific">Eptatretus burgeri</name>
    <name type="common">Inshore hagfish</name>
    <dbReference type="NCBI Taxonomy" id="7764"/>
    <lineage>
        <taxon>Eukaryota</taxon>
        <taxon>Metazoa</taxon>
        <taxon>Chordata</taxon>
        <taxon>Craniata</taxon>
        <taxon>Vertebrata</taxon>
        <taxon>Cyclostomata</taxon>
        <taxon>Myxini</taxon>
        <taxon>Myxiniformes</taxon>
        <taxon>Myxinidae</taxon>
        <taxon>Eptatretinae</taxon>
        <taxon>Eptatretus</taxon>
    </lineage>
</organism>
<feature type="region of interest" description="Disordered" evidence="9">
    <location>
        <begin position="40"/>
        <end position="78"/>
    </location>
</feature>
<dbReference type="PANTHER" id="PTHR45718:SF4">
    <property type="entry name" value="TRANSCRIPTIONAL ACTIVATOR CUBITUS INTERRUPTUS"/>
    <property type="match status" value="1"/>
</dbReference>
<evidence type="ECO:0000313" key="11">
    <source>
        <dbReference type="Ensembl" id="ENSEBUP00000017647.1"/>
    </source>
</evidence>
<dbReference type="AlphaFoldDB" id="A0A8C4QMI0"/>
<dbReference type="PANTHER" id="PTHR45718">
    <property type="entry name" value="TRANSCRIPTIONAL ACTIVATOR CUBITUS INTERRUPTUS"/>
    <property type="match status" value="1"/>
</dbReference>
<dbReference type="GO" id="GO:0000981">
    <property type="term" value="F:DNA-binding transcription factor activity, RNA polymerase II-specific"/>
    <property type="evidence" value="ECO:0007669"/>
    <property type="project" value="TreeGrafter"/>
</dbReference>
<dbReference type="SMART" id="SM00355">
    <property type="entry name" value="ZnF_C2H2"/>
    <property type="match status" value="1"/>
</dbReference>
<dbReference type="PROSITE" id="PS00028">
    <property type="entry name" value="ZINC_FINGER_C2H2_1"/>
    <property type="match status" value="1"/>
</dbReference>
<dbReference type="Proteomes" id="UP000694388">
    <property type="component" value="Unplaced"/>
</dbReference>
<reference evidence="11" key="1">
    <citation type="submission" date="2025-05" db="UniProtKB">
        <authorList>
            <consortium name="Ensembl"/>
        </authorList>
    </citation>
    <scope>IDENTIFICATION</scope>
</reference>
<keyword evidence="5 8" id="KW-0863">Zinc-finger</keyword>
<evidence type="ECO:0000256" key="8">
    <source>
        <dbReference type="PROSITE-ProRule" id="PRU00042"/>
    </source>
</evidence>
<dbReference type="InterPro" id="IPR013087">
    <property type="entry name" value="Znf_C2H2_type"/>
</dbReference>
<keyword evidence="12" id="KW-1185">Reference proteome</keyword>
<keyword evidence="3" id="KW-0479">Metal-binding</keyword>
<evidence type="ECO:0000256" key="7">
    <source>
        <dbReference type="ARBA" id="ARBA00023242"/>
    </source>
</evidence>
<keyword evidence="7" id="KW-0539">Nucleus</keyword>
<feature type="region of interest" description="Disordered" evidence="9">
    <location>
        <begin position="1"/>
        <end position="27"/>
    </location>
</feature>
<dbReference type="Gene3D" id="3.30.160.60">
    <property type="entry name" value="Classic Zinc Finger"/>
    <property type="match status" value="1"/>
</dbReference>
<dbReference type="Ensembl" id="ENSEBUT00000018217.1">
    <property type="protein sequence ID" value="ENSEBUP00000017641.1"/>
    <property type="gene ID" value="ENSEBUG00000011027.1"/>
</dbReference>
<feature type="domain" description="C2H2-type" evidence="10">
    <location>
        <begin position="32"/>
        <end position="62"/>
    </location>
</feature>
<evidence type="ECO:0000256" key="2">
    <source>
        <dbReference type="ARBA" id="ARBA00010831"/>
    </source>
</evidence>
<dbReference type="GO" id="GO:0005634">
    <property type="term" value="C:nucleus"/>
    <property type="evidence" value="ECO:0007669"/>
    <property type="project" value="UniProtKB-SubCell"/>
</dbReference>
<dbReference type="Ensembl" id="ENSEBUT00000018216.1">
    <property type="protein sequence ID" value="ENSEBUP00000017640.1"/>
    <property type="gene ID" value="ENSEBUG00000011027.1"/>
</dbReference>
<evidence type="ECO:0000256" key="5">
    <source>
        <dbReference type="ARBA" id="ARBA00022771"/>
    </source>
</evidence>
<evidence type="ECO:0000256" key="3">
    <source>
        <dbReference type="ARBA" id="ARBA00022723"/>
    </source>
</evidence>
<protein>
    <recommendedName>
        <fullName evidence="10">C2H2-type domain-containing protein</fullName>
    </recommendedName>
</protein>
<dbReference type="GO" id="GO:0000978">
    <property type="term" value="F:RNA polymerase II cis-regulatory region sequence-specific DNA binding"/>
    <property type="evidence" value="ECO:0007669"/>
    <property type="project" value="TreeGrafter"/>
</dbReference>
<dbReference type="GO" id="GO:0008270">
    <property type="term" value="F:zinc ion binding"/>
    <property type="evidence" value="ECO:0007669"/>
    <property type="project" value="UniProtKB-KW"/>
</dbReference>
<keyword evidence="6" id="KW-0862">Zinc</keyword>
<feature type="compositionally biased region" description="Polar residues" evidence="9">
    <location>
        <begin position="1"/>
        <end position="17"/>
    </location>
</feature>
<proteinExistence type="inferred from homology"/>
<dbReference type="Ensembl" id="ENSEBUT00000011829.1">
    <property type="protein sequence ID" value="ENSEBUP00000011264.1"/>
    <property type="gene ID" value="ENSEBUG00000007239.1"/>
</dbReference>